<dbReference type="AlphaFoldDB" id="A0A2P4YYS1"/>
<evidence type="ECO:0000313" key="2">
    <source>
        <dbReference type="EMBL" id="POM82962.1"/>
    </source>
</evidence>
<proteinExistence type="inferred from homology"/>
<evidence type="ECO:0000313" key="3">
    <source>
        <dbReference type="Proteomes" id="UP000236928"/>
    </source>
</evidence>
<protein>
    <submittedName>
        <fullName evidence="2">Uncharacterized protein</fullName>
    </submittedName>
</protein>
<comment type="caution">
    <text evidence="2">The sequence shown here is derived from an EMBL/GenBank/DDBJ whole genome shotgun (WGS) entry which is preliminary data.</text>
</comment>
<reference evidence="2 3" key="1">
    <citation type="submission" date="2014-04" db="EMBL/GenBank/DDBJ databases">
        <title>Comparative Genomics of Cryptosporidium Species.</title>
        <authorList>
            <person name="Silva J.C."/>
            <person name="Su Q."/>
            <person name="Chalmers R."/>
            <person name="Chibucos M.C."/>
            <person name="Elwin K."/>
            <person name="Godinez A."/>
            <person name="Guo F."/>
            <person name="Huynh K."/>
            <person name="Orvis J."/>
            <person name="Ott S."/>
            <person name="Sadzewicz L."/>
            <person name="Sengamalay N."/>
            <person name="Shetty A."/>
            <person name="Sun M."/>
            <person name="Tallon L."/>
            <person name="Xiao L."/>
            <person name="Zhang H."/>
            <person name="Fraser C.M."/>
            <person name="Zhu G."/>
            <person name="Kissinger J."/>
            <person name="Widmer G."/>
        </authorList>
    </citation>
    <scope>NUCLEOTIDE SEQUENCE [LARGE SCALE GENOMIC DNA]</scope>
    <source>
        <strain evidence="2 3">UKMEL1</strain>
    </source>
</reference>
<dbReference type="Gene3D" id="1.25.40.10">
    <property type="entry name" value="Tetratricopeptide repeat domain"/>
    <property type="match status" value="1"/>
</dbReference>
<comment type="similarity">
    <text evidence="1">Belongs to the GET4 family.</text>
</comment>
<dbReference type="InterPro" id="IPR011990">
    <property type="entry name" value="TPR-like_helical_dom_sf"/>
</dbReference>
<dbReference type="EMBL" id="JIBK01000008">
    <property type="protein sequence ID" value="POM82962.1"/>
    <property type="molecule type" value="Genomic_DNA"/>
</dbReference>
<dbReference type="PANTHER" id="PTHR12875">
    <property type="entry name" value="GOLGI TO ER TRAFFIC PROTEIN 4 HOMOLOG"/>
    <property type="match status" value="1"/>
</dbReference>
<dbReference type="GO" id="GO:0005829">
    <property type="term" value="C:cytosol"/>
    <property type="evidence" value="ECO:0007669"/>
    <property type="project" value="TreeGrafter"/>
</dbReference>
<organism evidence="2 3">
    <name type="scientific">Cryptosporidium meleagridis</name>
    <dbReference type="NCBI Taxonomy" id="93969"/>
    <lineage>
        <taxon>Eukaryota</taxon>
        <taxon>Sar</taxon>
        <taxon>Alveolata</taxon>
        <taxon>Apicomplexa</taxon>
        <taxon>Conoidasida</taxon>
        <taxon>Coccidia</taxon>
        <taxon>Eucoccidiorida</taxon>
        <taxon>Eimeriorina</taxon>
        <taxon>Cryptosporidiidae</taxon>
        <taxon>Cryptosporidium</taxon>
    </lineage>
</organism>
<accession>A0A2P4YYS1</accession>
<evidence type="ECO:0000256" key="1">
    <source>
        <dbReference type="ARBA" id="ARBA00005351"/>
    </source>
</evidence>
<dbReference type="Proteomes" id="UP000236928">
    <property type="component" value="Unassembled WGS sequence"/>
</dbReference>
<keyword evidence="3" id="KW-1185">Reference proteome</keyword>
<sequence length="298" mass="34724">MDKIWNLVKSRLEKGDSYDAYQLLISRLSRFNPKDSVEFGLEKAKYFDEYGFNEIACHVCSSMIKKAREEKLKIASSQFNSIMYILSSGSFCNEKGKLLNDALLWCKDHENENADYIYKLHVWASNYYFVHQNFSKAQLYVILTENPELFANILIEWSKKGYKSEKDIFLLRAVLVLLSLKKTQFAHDLLDKYCQLLNESNDTSLSPSSFFNSNIDSNIPSAPIQMAFFIISACELTDKKTAMHFFDIIKNKYALLIRRDSSFSRIIDKIDQIYFNRQKNASFNMLSNLLSMFNTDEQ</sequence>
<dbReference type="GO" id="GO:0045048">
    <property type="term" value="P:protein insertion into ER membrane"/>
    <property type="evidence" value="ECO:0007669"/>
    <property type="project" value="InterPro"/>
</dbReference>
<gene>
    <name evidence="2" type="ORF">CmeUKMEL1_05015</name>
</gene>
<dbReference type="OrthoDB" id="10252405at2759"/>
<dbReference type="PANTHER" id="PTHR12875:SF0">
    <property type="entry name" value="GOLGI TO ER TRAFFIC PROTEIN 4 HOMOLOG"/>
    <property type="match status" value="1"/>
</dbReference>
<name>A0A2P4YYS1_9CRYT</name>
<dbReference type="VEuPathDB" id="CryptoDB:CmeUKMEL1_05015"/>
<dbReference type="InterPro" id="IPR007317">
    <property type="entry name" value="GET4"/>
</dbReference>
<dbReference type="Pfam" id="PF04190">
    <property type="entry name" value="GET4"/>
    <property type="match status" value="1"/>
</dbReference>